<proteinExistence type="inferred from homology"/>
<dbReference type="Pfam" id="PF02580">
    <property type="entry name" value="Tyr_Deacylase"/>
    <property type="match status" value="1"/>
</dbReference>
<dbReference type="CDD" id="cd00563">
    <property type="entry name" value="Dtyr_deacylase"/>
    <property type="match status" value="1"/>
</dbReference>
<dbReference type="EC" id="3.1.1.-" evidence="2"/>
<dbReference type="EC" id="3.1.1.96" evidence="2"/>
<comment type="function">
    <text evidence="2">An aminoacyl-tRNA editing enzyme that deacylates mischarged D-aminoacyl-tRNAs. Also deacylates mischarged glycyl-tRNA(Ala), protecting cells against glycine mischarging by AlaRS. Acts via tRNA-based rather than protein-based catalysis; rejects L-amino acids rather than detecting D-amino acids in the active site. By recycling D-aminoacyl-tRNA to D-amino acids and free tRNA molecules, this enzyme counteracts the toxicity associated with the formation of D-aminoacyl-tRNA entities in vivo and helps enforce protein L-homochirality.</text>
</comment>
<comment type="catalytic activity">
    <reaction evidence="2">
        <text>a D-aminoacyl-tRNA + H2O = a tRNA + a D-alpha-amino acid + H(+)</text>
        <dbReference type="Rhea" id="RHEA:13953"/>
        <dbReference type="Rhea" id="RHEA-COMP:10123"/>
        <dbReference type="Rhea" id="RHEA-COMP:10124"/>
        <dbReference type="ChEBI" id="CHEBI:15377"/>
        <dbReference type="ChEBI" id="CHEBI:15378"/>
        <dbReference type="ChEBI" id="CHEBI:59871"/>
        <dbReference type="ChEBI" id="CHEBI:78442"/>
        <dbReference type="ChEBI" id="CHEBI:79333"/>
        <dbReference type="EC" id="3.1.1.96"/>
    </reaction>
</comment>
<dbReference type="EMBL" id="NFKM01000008">
    <property type="protein sequence ID" value="OUP60934.1"/>
    <property type="molecule type" value="Genomic_DNA"/>
</dbReference>
<dbReference type="FunFam" id="3.50.80.10:FF:000001">
    <property type="entry name" value="D-aminoacyl-tRNA deacylase"/>
    <property type="match status" value="1"/>
</dbReference>
<comment type="domain">
    <text evidence="2">A Gly-cisPro motif from one monomer fits into the active site of the other monomer to allow specific chiral rejection of L-amino acids.</text>
</comment>
<dbReference type="HAMAP" id="MF_00518">
    <property type="entry name" value="Deacylase_Dtd"/>
    <property type="match status" value="1"/>
</dbReference>
<comment type="catalytic activity">
    <reaction evidence="2">
        <text>glycyl-tRNA(Ala) + H2O = tRNA(Ala) + glycine + H(+)</text>
        <dbReference type="Rhea" id="RHEA:53744"/>
        <dbReference type="Rhea" id="RHEA-COMP:9657"/>
        <dbReference type="Rhea" id="RHEA-COMP:13640"/>
        <dbReference type="ChEBI" id="CHEBI:15377"/>
        <dbReference type="ChEBI" id="CHEBI:15378"/>
        <dbReference type="ChEBI" id="CHEBI:57305"/>
        <dbReference type="ChEBI" id="CHEBI:78442"/>
        <dbReference type="ChEBI" id="CHEBI:78522"/>
    </reaction>
</comment>
<dbReference type="Proteomes" id="UP000195447">
    <property type="component" value="Unassembled WGS sequence"/>
</dbReference>
<evidence type="ECO:0000313" key="3">
    <source>
        <dbReference type="EMBL" id="OUP60934.1"/>
    </source>
</evidence>
<dbReference type="GO" id="GO:0005737">
    <property type="term" value="C:cytoplasm"/>
    <property type="evidence" value="ECO:0007669"/>
    <property type="project" value="UniProtKB-SubCell"/>
</dbReference>
<dbReference type="PANTHER" id="PTHR10472">
    <property type="entry name" value="D-TYROSYL-TRNA TYR DEACYLASE"/>
    <property type="match status" value="1"/>
</dbReference>
<comment type="subcellular location">
    <subcellularLocation>
        <location evidence="2">Cytoplasm</location>
    </subcellularLocation>
</comment>
<keyword evidence="2" id="KW-0694">RNA-binding</keyword>
<gene>
    <name evidence="2" type="primary">dtd</name>
    <name evidence="3" type="ORF">B5F14_05125</name>
</gene>
<dbReference type="GO" id="GO:0043908">
    <property type="term" value="F:Ser(Gly)-tRNA(Ala) hydrolase activity"/>
    <property type="evidence" value="ECO:0007669"/>
    <property type="project" value="UniProtKB-UniRule"/>
</dbReference>
<evidence type="ECO:0000256" key="1">
    <source>
        <dbReference type="ARBA" id="ARBA00009673"/>
    </source>
</evidence>
<dbReference type="NCBIfam" id="TIGR00256">
    <property type="entry name" value="D-aminoacyl-tRNA deacylase"/>
    <property type="match status" value="1"/>
</dbReference>
<organism evidence="3 4">
    <name type="scientific">Faecalitalea cylindroides</name>
    <dbReference type="NCBI Taxonomy" id="39483"/>
    <lineage>
        <taxon>Bacteria</taxon>
        <taxon>Bacillati</taxon>
        <taxon>Bacillota</taxon>
        <taxon>Erysipelotrichia</taxon>
        <taxon>Erysipelotrichales</taxon>
        <taxon>Erysipelotrichaceae</taxon>
        <taxon>Faecalitalea</taxon>
    </lineage>
</organism>
<name>A0A1Y4LWE0_9FIRM</name>
<dbReference type="GO" id="GO:0019478">
    <property type="term" value="P:D-amino acid catabolic process"/>
    <property type="evidence" value="ECO:0007669"/>
    <property type="project" value="UniProtKB-UniRule"/>
</dbReference>
<keyword evidence="2" id="KW-0963">Cytoplasm</keyword>
<dbReference type="AlphaFoldDB" id="A0A1Y4LWE0"/>
<keyword evidence="2" id="KW-0820">tRNA-binding</keyword>
<protein>
    <recommendedName>
        <fullName evidence="2">D-aminoacyl-tRNA deacylase</fullName>
        <shortName evidence="2">DTD</shortName>
        <ecNumber evidence="2">3.1.1.96</ecNumber>
    </recommendedName>
    <alternativeName>
        <fullName evidence="2">Gly-tRNA(Ala) deacylase</fullName>
        <ecNumber evidence="2">3.1.1.-</ecNumber>
    </alternativeName>
</protein>
<keyword evidence="4" id="KW-1185">Reference proteome</keyword>
<dbReference type="GO" id="GO:0051500">
    <property type="term" value="F:D-tyrosyl-tRNA(Tyr) deacylase activity"/>
    <property type="evidence" value="ECO:0007669"/>
    <property type="project" value="TreeGrafter"/>
</dbReference>
<dbReference type="Gene3D" id="3.50.80.10">
    <property type="entry name" value="D-tyrosyl-tRNA(Tyr) deacylase"/>
    <property type="match status" value="1"/>
</dbReference>
<comment type="caution">
    <text evidence="3">The sequence shown here is derived from an EMBL/GenBank/DDBJ whole genome shotgun (WGS) entry which is preliminary data.</text>
</comment>
<accession>A0A1Y4LWE0</accession>
<comment type="similarity">
    <text evidence="1 2">Belongs to the DTD family.</text>
</comment>
<dbReference type="InterPro" id="IPR003732">
    <property type="entry name" value="Daa-tRNA_deacyls_DTD"/>
</dbReference>
<dbReference type="GO" id="GO:0000049">
    <property type="term" value="F:tRNA binding"/>
    <property type="evidence" value="ECO:0007669"/>
    <property type="project" value="UniProtKB-UniRule"/>
</dbReference>
<evidence type="ECO:0000256" key="2">
    <source>
        <dbReference type="HAMAP-Rule" id="MF_00518"/>
    </source>
</evidence>
<feature type="short sequence motif" description="Gly-cisPro motif, important for rejection of L-amino acids" evidence="2">
    <location>
        <begin position="136"/>
        <end position="137"/>
    </location>
</feature>
<dbReference type="GO" id="GO:0106026">
    <property type="term" value="F:Gly-tRNA(Ala) deacylase activity"/>
    <property type="evidence" value="ECO:0007669"/>
    <property type="project" value="UniProtKB-UniRule"/>
</dbReference>
<comment type="subunit">
    <text evidence="2">Homodimer.</text>
</comment>
<dbReference type="InterPro" id="IPR023509">
    <property type="entry name" value="DTD-like_sf"/>
</dbReference>
<dbReference type="RefSeq" id="WP_087158558.1">
    <property type="nucleotide sequence ID" value="NZ_CALHAA010000002.1"/>
</dbReference>
<reference evidence="4" key="1">
    <citation type="submission" date="2017-04" db="EMBL/GenBank/DDBJ databases">
        <title>Function of individual gut microbiota members based on whole genome sequencing of pure cultures obtained from chicken caecum.</title>
        <authorList>
            <person name="Medvecky M."/>
            <person name="Cejkova D."/>
            <person name="Polansky O."/>
            <person name="Karasova D."/>
            <person name="Kubasova T."/>
            <person name="Cizek A."/>
            <person name="Rychlik I."/>
        </authorList>
    </citation>
    <scope>NUCLEOTIDE SEQUENCE [LARGE SCALE GENOMIC DNA]</scope>
    <source>
        <strain evidence="4">An178</strain>
    </source>
</reference>
<dbReference type="PANTHER" id="PTHR10472:SF5">
    <property type="entry name" value="D-AMINOACYL-TRNA DEACYLASE 1"/>
    <property type="match status" value="1"/>
</dbReference>
<dbReference type="SUPFAM" id="SSF69500">
    <property type="entry name" value="DTD-like"/>
    <property type="match status" value="1"/>
</dbReference>
<evidence type="ECO:0000313" key="4">
    <source>
        <dbReference type="Proteomes" id="UP000195447"/>
    </source>
</evidence>
<keyword evidence="2" id="KW-0378">Hydrolase</keyword>
<sequence length="149" mass="16514">MRVVLQRVRHASCTIDGTVTGKIEDGYLALVGFCQEDTSEIVNKMIQKIVKLRVFSDEQGKMNLSLKDISGSVLSISQFTLYANAKKGNRPSFIDAAKPDVAIPLYDYFNQELKKEVHVETGVFGADMKIELLNDGPVTIVLDSKELFG</sequence>